<evidence type="ECO:0000313" key="1">
    <source>
        <dbReference type="EMBL" id="KAJ6670870.1"/>
    </source>
</evidence>
<accession>A0A9Q0NJ96</accession>
<dbReference type="AlphaFoldDB" id="A0A9Q0NJ96"/>
<evidence type="ECO:0000313" key="2">
    <source>
        <dbReference type="Proteomes" id="UP001151529"/>
    </source>
</evidence>
<reference evidence="1" key="2">
    <citation type="journal article" date="2023" name="Int. J. Mol. Sci.">
        <title>De Novo Assembly and Annotation of 11 Diverse Shrub Willow (Salix) Genomes Reveals Novel Gene Organization in Sex-Linked Regions.</title>
        <authorList>
            <person name="Hyden B."/>
            <person name="Feng K."/>
            <person name="Yates T.B."/>
            <person name="Jawdy S."/>
            <person name="Cereghino C."/>
            <person name="Smart L.B."/>
            <person name="Muchero W."/>
        </authorList>
    </citation>
    <scope>NUCLEOTIDE SEQUENCE [LARGE SCALE GENOMIC DNA]</scope>
    <source>
        <tissue evidence="1">Shoot tip</tissue>
    </source>
</reference>
<dbReference type="EMBL" id="JAPFFL010000019">
    <property type="protein sequence ID" value="KAJ6670870.1"/>
    <property type="molecule type" value="Genomic_DNA"/>
</dbReference>
<comment type="caution">
    <text evidence="1">The sequence shown here is derived from an EMBL/GenBank/DDBJ whole genome shotgun (WGS) entry which is preliminary data.</text>
</comment>
<reference evidence="1" key="1">
    <citation type="submission" date="2022-11" db="EMBL/GenBank/DDBJ databases">
        <authorList>
            <person name="Hyden B.L."/>
            <person name="Feng K."/>
            <person name="Yates T."/>
            <person name="Jawdy S."/>
            <person name="Smart L.B."/>
            <person name="Muchero W."/>
        </authorList>
    </citation>
    <scope>NUCLEOTIDE SEQUENCE</scope>
    <source>
        <tissue evidence="1">Shoot tip</tissue>
    </source>
</reference>
<protein>
    <submittedName>
        <fullName evidence="1">Uncharacterized protein</fullName>
    </submittedName>
</protein>
<keyword evidence="2" id="KW-1185">Reference proteome</keyword>
<name>A0A9Q0NJ96_SALVM</name>
<dbReference type="Proteomes" id="UP001151529">
    <property type="component" value="Chromosome 9"/>
</dbReference>
<organism evidence="1 2">
    <name type="scientific">Salix viminalis</name>
    <name type="common">Common osier</name>
    <name type="synonym">Basket willow</name>
    <dbReference type="NCBI Taxonomy" id="40686"/>
    <lineage>
        <taxon>Eukaryota</taxon>
        <taxon>Viridiplantae</taxon>
        <taxon>Streptophyta</taxon>
        <taxon>Embryophyta</taxon>
        <taxon>Tracheophyta</taxon>
        <taxon>Spermatophyta</taxon>
        <taxon>Magnoliopsida</taxon>
        <taxon>eudicotyledons</taxon>
        <taxon>Gunneridae</taxon>
        <taxon>Pentapetalae</taxon>
        <taxon>rosids</taxon>
        <taxon>fabids</taxon>
        <taxon>Malpighiales</taxon>
        <taxon>Salicaceae</taxon>
        <taxon>Saliceae</taxon>
        <taxon>Salix</taxon>
    </lineage>
</organism>
<sequence length="89" mass="9585">MSISSVSDRNIKKVFPRSKLALGNGNLKKRMEEKNWQDSNTLSSVATDLSGWHDLPSFGALATAIPAAAANIKSPLLSLLAFFLSPELV</sequence>
<gene>
    <name evidence="1" type="ORF">OIU85_014703</name>
</gene>
<proteinExistence type="predicted"/>